<dbReference type="EMBL" id="LSDN01000003">
    <property type="protein sequence ID" value="KXB82052.1"/>
    <property type="molecule type" value="Genomic_DNA"/>
</dbReference>
<accession>A0AB34X1X0</accession>
<organism evidence="1 2">
    <name type="scientific">Varibaculum cambriense</name>
    <dbReference type="NCBI Taxonomy" id="184870"/>
    <lineage>
        <taxon>Bacteria</taxon>
        <taxon>Bacillati</taxon>
        <taxon>Actinomycetota</taxon>
        <taxon>Actinomycetes</taxon>
        <taxon>Actinomycetales</taxon>
        <taxon>Actinomycetaceae</taxon>
        <taxon>Varibaculum</taxon>
    </lineage>
</organism>
<gene>
    <name evidence="1" type="ORF">HMPREF1862_00116</name>
</gene>
<evidence type="ECO:0000313" key="1">
    <source>
        <dbReference type="EMBL" id="KXB82052.1"/>
    </source>
</evidence>
<reference evidence="1 2" key="1">
    <citation type="submission" date="2016-01" db="EMBL/GenBank/DDBJ databases">
        <authorList>
            <person name="Mitreva M."/>
            <person name="Pepin K.H."/>
            <person name="Mihindukulasuriya K.A."/>
            <person name="Fulton R."/>
            <person name="Fronick C."/>
            <person name="O'Laughlin M."/>
            <person name="Miner T."/>
            <person name="Herter B."/>
            <person name="Rosa B.A."/>
            <person name="Cordes M."/>
            <person name="Tomlinson C."/>
            <person name="Wollam A."/>
            <person name="Palsikar V.B."/>
            <person name="Mardis E.R."/>
            <person name="Wilson R.K."/>
        </authorList>
    </citation>
    <scope>NUCLEOTIDE SEQUENCE [LARGE SCALE GENOMIC DNA]</scope>
    <source>
        <strain evidence="1 2">DNF00696</strain>
    </source>
</reference>
<dbReference type="AlphaFoldDB" id="A0AB34X1X0"/>
<protein>
    <submittedName>
        <fullName evidence="1">Uncharacterized protein</fullName>
    </submittedName>
</protein>
<evidence type="ECO:0000313" key="2">
    <source>
        <dbReference type="Proteomes" id="UP000070572"/>
    </source>
</evidence>
<sequence>MMGTRRWRQLPEVSISIFTPLRRGIFLSKTLSWKGQKHAGRL</sequence>
<name>A0AB34X1X0_9ACTO</name>
<proteinExistence type="predicted"/>
<dbReference type="Proteomes" id="UP000070572">
    <property type="component" value="Unassembled WGS sequence"/>
</dbReference>
<comment type="caution">
    <text evidence="1">The sequence shown here is derived from an EMBL/GenBank/DDBJ whole genome shotgun (WGS) entry which is preliminary data.</text>
</comment>